<name>A0A0G4J5J2_PLABS</name>
<accession>A0A0G4J5J2</accession>
<reference evidence="1 2" key="1">
    <citation type="submission" date="2015-02" db="EMBL/GenBank/DDBJ databases">
        <authorList>
            <person name="Chooi Y.-H."/>
        </authorList>
    </citation>
    <scope>NUCLEOTIDE SEQUENCE [LARGE SCALE GENOMIC DNA]</scope>
    <source>
        <strain evidence="1">E3</strain>
    </source>
</reference>
<dbReference type="AlphaFoldDB" id="A0A0G4J5J2"/>
<protein>
    <submittedName>
        <fullName evidence="1">Uncharacterized protein</fullName>
    </submittedName>
</protein>
<dbReference type="EMBL" id="CDSF01000133">
    <property type="protein sequence ID" value="CEP02782.1"/>
    <property type="molecule type" value="Genomic_DNA"/>
</dbReference>
<evidence type="ECO:0000313" key="1">
    <source>
        <dbReference type="EMBL" id="CEP02782.1"/>
    </source>
</evidence>
<organism evidence="1 2">
    <name type="scientific">Plasmodiophora brassicae</name>
    <name type="common">Clubroot disease agent</name>
    <dbReference type="NCBI Taxonomy" id="37360"/>
    <lineage>
        <taxon>Eukaryota</taxon>
        <taxon>Sar</taxon>
        <taxon>Rhizaria</taxon>
        <taxon>Endomyxa</taxon>
        <taxon>Phytomyxea</taxon>
        <taxon>Plasmodiophorida</taxon>
        <taxon>Plasmodiophoridae</taxon>
        <taxon>Plasmodiophora</taxon>
    </lineage>
</organism>
<sequence>MTILAHCTDSINAASTGTRMMILSSSGSDKSIIPRSNSYRRATSKRMARVSPFVASSRRNETYGSRGRDVMTSKVRFPRIAVLFGDEQITTNNIATVRCGRAIFGNIGPAEPAAAATDRAAHVQARFSDCSAPSGGCRRFS</sequence>
<evidence type="ECO:0000313" key="2">
    <source>
        <dbReference type="Proteomes" id="UP000039324"/>
    </source>
</evidence>
<dbReference type="Proteomes" id="UP000039324">
    <property type="component" value="Unassembled WGS sequence"/>
</dbReference>
<gene>
    <name evidence="1" type="ORF">PBRA_002749</name>
</gene>
<proteinExistence type="predicted"/>
<keyword evidence="2" id="KW-1185">Reference proteome</keyword>